<evidence type="ECO:0000313" key="1">
    <source>
        <dbReference type="EMBL" id="AZG13794.1"/>
    </source>
</evidence>
<dbReference type="Proteomes" id="UP000270411">
    <property type="component" value="Chromosome 1"/>
</dbReference>
<dbReference type="EMBL" id="CP033969">
    <property type="protein sequence ID" value="AZG13794.1"/>
    <property type="molecule type" value="Genomic_DNA"/>
</dbReference>
<proteinExistence type="predicted"/>
<dbReference type="OrthoDB" id="9132425at2"/>
<protein>
    <submittedName>
        <fullName evidence="1">Uncharacterized protein</fullName>
    </submittedName>
</protein>
<gene>
    <name evidence="1" type="ORF">EHF44_10215</name>
</gene>
<reference evidence="2" key="1">
    <citation type="submission" date="2018-11" db="EMBL/GenBank/DDBJ databases">
        <title>FDA dAtabase for Regulatory Grade micrObial Sequences (FDA-ARGOS): Supporting development and validation of Infectious Disease Dx tests.</title>
        <authorList>
            <person name="Goldberg B."/>
            <person name="Campos J."/>
            <person name="Tallon L."/>
            <person name="Sadzewicz L."/>
            <person name="Zhao X."/>
            <person name="Vavikolanu K."/>
            <person name="Mehta A."/>
            <person name="Aluvathingal J."/>
            <person name="Nadendla S."/>
            <person name="Geyer C."/>
            <person name="Nandy P."/>
            <person name="Yan Y."/>
            <person name="Sichtig H."/>
        </authorList>
    </citation>
    <scope>NUCLEOTIDE SEQUENCE [LARGE SCALE GENOMIC DNA]</scope>
    <source>
        <strain evidence="2">FDAARGOS_614</strain>
    </source>
</reference>
<evidence type="ECO:0000313" key="2">
    <source>
        <dbReference type="Proteomes" id="UP000270411"/>
    </source>
</evidence>
<dbReference type="KEGG" id="cpau:EHF44_10215"/>
<organism evidence="1 2">
    <name type="scientific">Cupriavidus pauculus</name>
    <dbReference type="NCBI Taxonomy" id="82633"/>
    <lineage>
        <taxon>Bacteria</taxon>
        <taxon>Pseudomonadati</taxon>
        <taxon>Pseudomonadota</taxon>
        <taxon>Betaproteobacteria</taxon>
        <taxon>Burkholderiales</taxon>
        <taxon>Burkholderiaceae</taxon>
        <taxon>Cupriavidus</taxon>
    </lineage>
</organism>
<name>A0A3G8H029_9BURK</name>
<sequence>MSGWFERAHKARGFRNEYAHGRWGVPGKHLHAESGRLCDATPLLVFVPLDWDMSPNREDKSIELTLDEFVAQVEEAEQLSVHFLNIVTKYGEHLYPGRRLSGV</sequence>
<accession>A0A3G8H029</accession>
<dbReference type="AlphaFoldDB" id="A0A3G8H029"/>
<dbReference type="RefSeq" id="WP_124683645.1">
    <property type="nucleotide sequence ID" value="NZ_CP033969.1"/>
</dbReference>